<feature type="signal peptide" evidence="2">
    <location>
        <begin position="1"/>
        <end position="30"/>
    </location>
</feature>
<evidence type="ECO:0000313" key="3">
    <source>
        <dbReference type="EMBL" id="CDW22220.1"/>
    </source>
</evidence>
<organism evidence="3">
    <name type="scientific">Lepeophtheirus salmonis</name>
    <name type="common">Salmon louse</name>
    <name type="synonym">Caligus salmonis</name>
    <dbReference type="NCBI Taxonomy" id="72036"/>
    <lineage>
        <taxon>Eukaryota</taxon>
        <taxon>Metazoa</taxon>
        <taxon>Ecdysozoa</taxon>
        <taxon>Arthropoda</taxon>
        <taxon>Crustacea</taxon>
        <taxon>Multicrustacea</taxon>
        <taxon>Hexanauplia</taxon>
        <taxon>Copepoda</taxon>
        <taxon>Siphonostomatoida</taxon>
        <taxon>Caligidae</taxon>
        <taxon>Lepeophtheirus</taxon>
    </lineage>
</organism>
<dbReference type="EMBL" id="HACA01004859">
    <property type="protein sequence ID" value="CDW22220.1"/>
    <property type="molecule type" value="Transcribed_RNA"/>
</dbReference>
<keyword evidence="2" id="KW-0732">Signal</keyword>
<reference evidence="3" key="1">
    <citation type="submission" date="2014-05" db="EMBL/GenBank/DDBJ databases">
        <authorList>
            <person name="Chronopoulou M."/>
        </authorList>
    </citation>
    <scope>NUCLEOTIDE SEQUENCE</scope>
    <source>
        <tissue evidence="3">Whole organism</tissue>
    </source>
</reference>
<feature type="chain" id="PRO_5005487559" evidence="2">
    <location>
        <begin position="31"/>
        <end position="236"/>
    </location>
</feature>
<keyword evidence="1" id="KW-1133">Transmembrane helix</keyword>
<evidence type="ECO:0000256" key="2">
    <source>
        <dbReference type="SAM" id="SignalP"/>
    </source>
</evidence>
<keyword evidence="1" id="KW-0812">Transmembrane</keyword>
<feature type="transmembrane region" description="Helical" evidence="1">
    <location>
        <begin position="174"/>
        <end position="194"/>
    </location>
</feature>
<feature type="non-terminal residue" evidence="3">
    <location>
        <position position="1"/>
    </location>
</feature>
<protein>
    <submittedName>
        <fullName evidence="3">Uncharacterized protein</fullName>
    </submittedName>
</protein>
<sequence length="236" mass="25645">KIGRVMAALKSSKKLILIIVCLLYLTVAHSASISSPPCGCIEKDRLETLESVSSMVLGSSHSDDQTSKCNLFCSTKSGTHFVNLEQGICHCFSTSQLPTFDCDEILKSSNRNNSKQAVIPVYCVSSSLIQHLKLSSSSSNKPLAAKMKSGTTKSSDGKVDVQEEETQFSISKGIASAAIVLVTLSVVVLILFGLKTCYDNKKTVKLQGSEKCPKKNSSTWNFDEHKIKETRSENNI</sequence>
<keyword evidence="1" id="KW-0472">Membrane</keyword>
<evidence type="ECO:0000256" key="1">
    <source>
        <dbReference type="SAM" id="Phobius"/>
    </source>
</evidence>
<name>A0A0K2T8T5_LEPSM</name>
<proteinExistence type="predicted"/>
<accession>A0A0K2T8T5</accession>
<dbReference type="AlphaFoldDB" id="A0A0K2T8T5"/>